<dbReference type="GO" id="GO:0044780">
    <property type="term" value="P:bacterial-type flagellum assembly"/>
    <property type="evidence" value="ECO:0007669"/>
    <property type="project" value="InterPro"/>
</dbReference>
<evidence type="ECO:0000256" key="3">
    <source>
        <dbReference type="ARBA" id="ARBA00014754"/>
    </source>
</evidence>
<gene>
    <name evidence="9" type="primary">flgA</name>
    <name evidence="9" type="ORF">DV711_07190</name>
</gene>
<keyword evidence="9" id="KW-0282">Flagellum</keyword>
<sequence length="232" mass="25783">MFKGSLFGGFCLFLGLLSVAVQAQTEALQQQLYRHIEQQLQPQLDDTVQLRIDLKPGSRNLKLQRCGNPIRFSSKRPLGSGAFTIKAECDYPRRWSRYLHGQIALTRPVLVSTRPLAKGSQLSTDDLRLAWRDQGQLHGGYFDQLQAVIGFELKRSINADRPITPSLLRPPVLIKRGDSVNIQAGRGGVSVQMTGTAIEDGRKGQQIRVRNNRSGREIRARVIDSGLVSVGP</sequence>
<dbReference type="CDD" id="cd11614">
    <property type="entry name" value="SAF_CpaB_FlgA_like"/>
    <property type="match status" value="1"/>
</dbReference>
<evidence type="ECO:0000259" key="8">
    <source>
        <dbReference type="SMART" id="SM00858"/>
    </source>
</evidence>
<dbReference type="OrthoDB" id="1669037at2"/>
<dbReference type="PANTHER" id="PTHR36307:SF1">
    <property type="entry name" value="FLAGELLA BASAL BODY P-RING FORMATION PROTEIN FLGA"/>
    <property type="match status" value="1"/>
</dbReference>
<reference evidence="9 10" key="1">
    <citation type="submission" date="2018-07" db="EMBL/GenBank/DDBJ databases">
        <title>Motiliproteus coralliicola sp. nov., a bacterium isolated from Coral.</title>
        <authorList>
            <person name="Wang G."/>
        </authorList>
    </citation>
    <scope>NUCLEOTIDE SEQUENCE [LARGE SCALE GENOMIC DNA]</scope>
    <source>
        <strain evidence="9 10">C34</strain>
    </source>
</reference>
<evidence type="ECO:0000256" key="5">
    <source>
        <dbReference type="ARBA" id="ARBA00022764"/>
    </source>
</evidence>
<dbReference type="InterPro" id="IPR039246">
    <property type="entry name" value="Flagellar_FlgA"/>
</dbReference>
<evidence type="ECO:0000313" key="9">
    <source>
        <dbReference type="EMBL" id="RDE22383.1"/>
    </source>
</evidence>
<dbReference type="Gene3D" id="2.30.30.760">
    <property type="match status" value="1"/>
</dbReference>
<feature type="signal peptide" evidence="7">
    <location>
        <begin position="1"/>
        <end position="23"/>
    </location>
</feature>
<dbReference type="PANTHER" id="PTHR36307">
    <property type="entry name" value="FLAGELLA BASAL BODY P-RING FORMATION PROTEIN FLGA"/>
    <property type="match status" value="1"/>
</dbReference>
<keyword evidence="10" id="KW-1185">Reference proteome</keyword>
<dbReference type="InterPro" id="IPR013974">
    <property type="entry name" value="SAF"/>
</dbReference>
<name>A0A369WME8_9GAMM</name>
<dbReference type="AlphaFoldDB" id="A0A369WME8"/>
<keyword evidence="4 7" id="KW-0732">Signal</keyword>
<dbReference type="RefSeq" id="WP_114695008.1">
    <property type="nucleotide sequence ID" value="NZ_QQOH01000002.1"/>
</dbReference>
<dbReference type="NCBIfam" id="TIGR03170">
    <property type="entry name" value="flgA_cterm"/>
    <property type="match status" value="1"/>
</dbReference>
<keyword evidence="7" id="KW-1005">Bacterial flagellum biogenesis</keyword>
<evidence type="ECO:0000256" key="7">
    <source>
        <dbReference type="RuleBase" id="RU362063"/>
    </source>
</evidence>
<dbReference type="Pfam" id="PF13144">
    <property type="entry name" value="ChapFlgA"/>
    <property type="match status" value="1"/>
</dbReference>
<dbReference type="InterPro" id="IPR017585">
    <property type="entry name" value="SAF_FlgA"/>
</dbReference>
<keyword evidence="9" id="KW-0966">Cell projection</keyword>
<dbReference type="GO" id="GO:0042597">
    <property type="term" value="C:periplasmic space"/>
    <property type="evidence" value="ECO:0007669"/>
    <property type="project" value="UniProtKB-SubCell"/>
</dbReference>
<comment type="function">
    <text evidence="6 7">Involved in the assembly process of the P-ring formation. It may associate with FlgF on the rod constituting a structure essential for the P-ring assembly or may act as a modulator protein for the P-ring assembly.</text>
</comment>
<organism evidence="9 10">
    <name type="scientific">Motiliproteus coralliicola</name>
    <dbReference type="NCBI Taxonomy" id="2283196"/>
    <lineage>
        <taxon>Bacteria</taxon>
        <taxon>Pseudomonadati</taxon>
        <taxon>Pseudomonadota</taxon>
        <taxon>Gammaproteobacteria</taxon>
        <taxon>Oceanospirillales</taxon>
        <taxon>Oceanospirillaceae</taxon>
        <taxon>Motiliproteus</taxon>
    </lineage>
</organism>
<comment type="similarity">
    <text evidence="2 7">Belongs to the FlgA family.</text>
</comment>
<dbReference type="SMART" id="SM00858">
    <property type="entry name" value="SAF"/>
    <property type="match status" value="1"/>
</dbReference>
<comment type="subcellular location">
    <subcellularLocation>
        <location evidence="1 7">Periplasm</location>
    </subcellularLocation>
</comment>
<keyword evidence="9" id="KW-0969">Cilium</keyword>
<comment type="caution">
    <text evidence="9">The sequence shown here is derived from an EMBL/GenBank/DDBJ whole genome shotgun (WGS) entry which is preliminary data.</text>
</comment>
<feature type="chain" id="PRO_5016478393" description="Flagella basal body P-ring formation protein FlgA" evidence="7">
    <location>
        <begin position="24"/>
        <end position="232"/>
    </location>
</feature>
<feature type="domain" description="SAF" evidence="8">
    <location>
        <begin position="107"/>
        <end position="169"/>
    </location>
</feature>
<protein>
    <recommendedName>
        <fullName evidence="3 7">Flagella basal body P-ring formation protein FlgA</fullName>
    </recommendedName>
</protein>
<dbReference type="Proteomes" id="UP000253769">
    <property type="component" value="Unassembled WGS sequence"/>
</dbReference>
<evidence type="ECO:0000313" key="10">
    <source>
        <dbReference type="Proteomes" id="UP000253769"/>
    </source>
</evidence>
<evidence type="ECO:0000256" key="4">
    <source>
        <dbReference type="ARBA" id="ARBA00022729"/>
    </source>
</evidence>
<keyword evidence="5 7" id="KW-0574">Periplasm</keyword>
<evidence type="ECO:0000256" key="2">
    <source>
        <dbReference type="ARBA" id="ARBA00010474"/>
    </source>
</evidence>
<evidence type="ECO:0000256" key="6">
    <source>
        <dbReference type="ARBA" id="ARBA00025643"/>
    </source>
</evidence>
<accession>A0A369WME8</accession>
<dbReference type="Gene3D" id="3.90.1210.10">
    <property type="entry name" value="Antifreeze-like/N-acetylneuraminic acid synthase C-terminal domain"/>
    <property type="match status" value="1"/>
</dbReference>
<dbReference type="EMBL" id="QQOH01000002">
    <property type="protein sequence ID" value="RDE22383.1"/>
    <property type="molecule type" value="Genomic_DNA"/>
</dbReference>
<evidence type="ECO:0000256" key="1">
    <source>
        <dbReference type="ARBA" id="ARBA00004418"/>
    </source>
</evidence>
<proteinExistence type="inferred from homology"/>